<keyword evidence="1" id="KW-0472">Membrane</keyword>
<name>A4BDL9_9GAMM</name>
<dbReference type="OrthoDB" id="6193893at2"/>
<keyword evidence="3" id="KW-1185">Reference proteome</keyword>
<dbReference type="HOGENOM" id="CLU_1179439_0_0_6"/>
<accession>A4BDL9</accession>
<organism evidence="2 3">
    <name type="scientific">Reinekea blandensis MED297</name>
    <dbReference type="NCBI Taxonomy" id="314283"/>
    <lineage>
        <taxon>Bacteria</taxon>
        <taxon>Pseudomonadati</taxon>
        <taxon>Pseudomonadota</taxon>
        <taxon>Gammaproteobacteria</taxon>
        <taxon>Oceanospirillales</taxon>
        <taxon>Saccharospirillaceae</taxon>
        <taxon>Reinekea</taxon>
    </lineage>
</organism>
<evidence type="ECO:0000313" key="2">
    <source>
        <dbReference type="EMBL" id="EAR09628.1"/>
    </source>
</evidence>
<feature type="transmembrane region" description="Helical" evidence="1">
    <location>
        <begin position="6"/>
        <end position="27"/>
    </location>
</feature>
<dbReference type="AlphaFoldDB" id="A4BDL9"/>
<gene>
    <name evidence="2" type="ORF">MED297_15754</name>
</gene>
<comment type="caution">
    <text evidence="2">The sequence shown here is derived from an EMBL/GenBank/DDBJ whole genome shotgun (WGS) entry which is preliminary data.</text>
</comment>
<dbReference type="RefSeq" id="WP_008043312.1">
    <property type="nucleotide sequence ID" value="NZ_CH724150.1"/>
</dbReference>
<keyword evidence="1" id="KW-1133">Transmembrane helix</keyword>
<protein>
    <recommendedName>
        <fullName evidence="4">DNA repair ATPase</fullName>
    </recommendedName>
</protein>
<dbReference type="EMBL" id="AAOE01000008">
    <property type="protein sequence ID" value="EAR09628.1"/>
    <property type="molecule type" value="Genomic_DNA"/>
</dbReference>
<sequence>MSFWAFIAVLVIMGIMFGGLYLSKIASNREQEIMERRRAVRNLRTDLIDIDELIGTLQLYDKNPELLDTMVNQMKSILHRGLQLLPDDESLKQDMDGIEARRQMIQKLQEEPEEPEVPESDRQIYLIKKHFGRTIKMLRQLQSAGDLNELDMSQHQTRLTRQSLMLEVKAYEQHGRNAKKQGDISSAANFFKHAKDLIMHTDLKFDGKTEEIKKISREISNLYVTLPEDEDPTSG</sequence>
<evidence type="ECO:0000313" key="3">
    <source>
        <dbReference type="Proteomes" id="UP000005953"/>
    </source>
</evidence>
<proteinExistence type="predicted"/>
<evidence type="ECO:0000256" key="1">
    <source>
        <dbReference type="SAM" id="Phobius"/>
    </source>
</evidence>
<reference evidence="2 3" key="1">
    <citation type="submission" date="2006-02" db="EMBL/GenBank/DDBJ databases">
        <authorList>
            <person name="Pinhassi J."/>
            <person name="Pedros-Alio C."/>
            <person name="Ferriera S."/>
            <person name="Johnson J."/>
            <person name="Kravitz S."/>
            <person name="Halpern A."/>
            <person name="Remington K."/>
            <person name="Beeson K."/>
            <person name="Tran B."/>
            <person name="Rogers Y.-H."/>
            <person name="Friedman R."/>
            <person name="Venter J.C."/>
        </authorList>
    </citation>
    <scope>NUCLEOTIDE SEQUENCE [LARGE SCALE GENOMIC DNA]</scope>
    <source>
        <strain evidence="2 3">MED297</strain>
    </source>
</reference>
<keyword evidence="1" id="KW-0812">Transmembrane</keyword>
<dbReference type="Proteomes" id="UP000005953">
    <property type="component" value="Unassembled WGS sequence"/>
</dbReference>
<evidence type="ECO:0008006" key="4">
    <source>
        <dbReference type="Google" id="ProtNLM"/>
    </source>
</evidence>